<keyword evidence="5" id="KW-1185">Reference proteome</keyword>
<dbReference type="EMBL" id="CM000643">
    <property type="protein sequence ID" value="EED91382.1"/>
    <property type="molecule type" value="Genomic_DNA"/>
</dbReference>
<dbReference type="Pfam" id="PF05686">
    <property type="entry name" value="Glyco_transf_90"/>
    <property type="match status" value="1"/>
</dbReference>
<reference evidence="4 5" key="2">
    <citation type="journal article" date="2008" name="Nature">
        <title>The Phaeodactylum genome reveals the evolutionary history of diatom genomes.</title>
        <authorList>
            <person name="Bowler C."/>
            <person name="Allen A.E."/>
            <person name="Badger J.H."/>
            <person name="Grimwood J."/>
            <person name="Jabbari K."/>
            <person name="Kuo A."/>
            <person name="Maheswari U."/>
            <person name="Martens C."/>
            <person name="Maumus F."/>
            <person name="Otillar R.P."/>
            <person name="Rayko E."/>
            <person name="Salamov A."/>
            <person name="Vandepoele K."/>
            <person name="Beszteri B."/>
            <person name="Gruber A."/>
            <person name="Heijde M."/>
            <person name="Katinka M."/>
            <person name="Mock T."/>
            <person name="Valentin K."/>
            <person name="Verret F."/>
            <person name="Berges J.A."/>
            <person name="Brownlee C."/>
            <person name="Cadoret J.P."/>
            <person name="Chiovitti A."/>
            <person name="Choi C.J."/>
            <person name="Coesel S."/>
            <person name="De Martino A."/>
            <person name="Detter J.C."/>
            <person name="Durkin C."/>
            <person name="Falciatore A."/>
            <person name="Fournet J."/>
            <person name="Haruta M."/>
            <person name="Huysman M.J."/>
            <person name="Jenkins B.D."/>
            <person name="Jiroutova K."/>
            <person name="Jorgensen R.E."/>
            <person name="Joubert Y."/>
            <person name="Kaplan A."/>
            <person name="Kroger N."/>
            <person name="Kroth P.G."/>
            <person name="La Roche J."/>
            <person name="Lindquist E."/>
            <person name="Lommer M."/>
            <person name="Martin-Jezequel V."/>
            <person name="Lopez P.J."/>
            <person name="Lucas S."/>
            <person name="Mangogna M."/>
            <person name="McGinnis K."/>
            <person name="Medlin L.K."/>
            <person name="Montsant A."/>
            <person name="Oudot-Le Secq M.P."/>
            <person name="Napoli C."/>
            <person name="Obornik M."/>
            <person name="Parker M.S."/>
            <person name="Petit J.L."/>
            <person name="Porcel B.M."/>
            <person name="Poulsen N."/>
            <person name="Robison M."/>
            <person name="Rychlewski L."/>
            <person name="Rynearson T.A."/>
            <person name="Schmutz J."/>
            <person name="Shapiro H."/>
            <person name="Siaut M."/>
            <person name="Stanley M."/>
            <person name="Sussman M.R."/>
            <person name="Taylor A.R."/>
            <person name="Vardi A."/>
            <person name="von Dassow P."/>
            <person name="Vyverman W."/>
            <person name="Willis A."/>
            <person name="Wyrwicz L.S."/>
            <person name="Rokhsar D.S."/>
            <person name="Weissenbach J."/>
            <person name="Armbrust E.V."/>
            <person name="Green B.R."/>
            <person name="Van de Peer Y."/>
            <person name="Grigoriev I.V."/>
        </authorList>
    </citation>
    <scope>NUCLEOTIDE SEQUENCE [LARGE SCALE GENOMIC DNA]</scope>
    <source>
        <strain evidence="4 5">CCMP1335</strain>
    </source>
</reference>
<dbReference type="HOGENOM" id="CLU_029674_0_0_1"/>
<dbReference type="PANTHER" id="PTHR12203">
    <property type="entry name" value="KDEL LYS-ASP-GLU-LEU CONTAINING - RELATED"/>
    <property type="match status" value="1"/>
</dbReference>
<dbReference type="eggNOG" id="KOG2458">
    <property type="taxonomic scope" value="Eukaryota"/>
</dbReference>
<feature type="domain" description="Glycosyl transferase CAP10" evidence="3">
    <location>
        <begin position="314"/>
        <end position="544"/>
    </location>
</feature>
<dbReference type="InterPro" id="IPR006598">
    <property type="entry name" value="CAP10"/>
</dbReference>
<feature type="non-terminal residue" evidence="4">
    <location>
        <position position="548"/>
    </location>
</feature>
<evidence type="ECO:0000259" key="3">
    <source>
        <dbReference type="SMART" id="SM00672"/>
    </source>
</evidence>
<reference evidence="4 5" key="1">
    <citation type="journal article" date="2004" name="Science">
        <title>The genome of the diatom Thalassiosira pseudonana: ecology, evolution, and metabolism.</title>
        <authorList>
            <person name="Armbrust E.V."/>
            <person name="Berges J.A."/>
            <person name="Bowler C."/>
            <person name="Green B.R."/>
            <person name="Martinez D."/>
            <person name="Putnam N.H."/>
            <person name="Zhou S."/>
            <person name="Allen A.E."/>
            <person name="Apt K.E."/>
            <person name="Bechner M."/>
            <person name="Brzezinski M.A."/>
            <person name="Chaal B.K."/>
            <person name="Chiovitti A."/>
            <person name="Davis A.K."/>
            <person name="Demarest M.S."/>
            <person name="Detter J.C."/>
            <person name="Glavina T."/>
            <person name="Goodstein D."/>
            <person name="Hadi M.Z."/>
            <person name="Hellsten U."/>
            <person name="Hildebrand M."/>
            <person name="Jenkins B.D."/>
            <person name="Jurka J."/>
            <person name="Kapitonov V.V."/>
            <person name="Kroger N."/>
            <person name="Lau W.W."/>
            <person name="Lane T.W."/>
            <person name="Larimer F.W."/>
            <person name="Lippmeier J.C."/>
            <person name="Lucas S."/>
            <person name="Medina M."/>
            <person name="Montsant A."/>
            <person name="Obornik M."/>
            <person name="Parker M.S."/>
            <person name="Palenik B."/>
            <person name="Pazour G.J."/>
            <person name="Richardson P.M."/>
            <person name="Rynearson T.A."/>
            <person name="Saito M.A."/>
            <person name="Schwartz D.C."/>
            <person name="Thamatrakoln K."/>
            <person name="Valentin K."/>
            <person name="Vardi A."/>
            <person name="Wilkerson F.P."/>
            <person name="Rokhsar D.S."/>
        </authorList>
    </citation>
    <scope>NUCLEOTIDE SEQUENCE [LARGE SCALE GENOMIC DNA]</scope>
    <source>
        <strain evidence="4 5">CCMP1335</strain>
    </source>
</reference>
<dbReference type="SMART" id="SM00672">
    <property type="entry name" value="CAP10"/>
    <property type="match status" value="1"/>
</dbReference>
<evidence type="ECO:0000256" key="2">
    <source>
        <dbReference type="ARBA" id="ARBA00022679"/>
    </source>
</evidence>
<sequence length="548" mass="61910">MDHHHERRYVISRRAKMRLTAALISILLAASALLLTPTTRHQLSPATLYSSSFYPAHRQLLSLSQYTDPKSTSLRTDIAVPISDQSQPLNLQQYQLQQHPSLQITPYNIDNAILAIKAFRYQAFFFLYDSSTDAFIVIHNAEKCINGCQRIYRVAATVAFALRYNFPDRFRSGQEELIFLMSTGDAPRLRGPCLLEQRRYCKSDEFAPILQFGSVYADGKMMPSMIAMPQPVRPHLPCFEEWQLTIMLDGTNGNGAGVGKVCQDLQPRGNANVGKIHDGLVFNALGLTWDDLIPQIIWRGTDFMFLHTMYPQMRYPDYEADVEPKIAEVVDGGNECDVTRAAIQALWEMGDELLPRWRGVLLTSEAELQAKEQSMATSNNPEALPWINIKFANLIMNGVKTPATQSEGYAKMQNVGIAVIGEYVSMMEQSKYKYHIDLGGGGGTTWTGTIEKLAMPGALFHHVTATSDWFFDMLQPFVHYIPIRSDLSDLREKYEWAEAHPMETQRIAEAGTEFARWVGSVKGFDELYRRYLLDPLAKVIGAYQPLPS</sequence>
<dbReference type="RefSeq" id="XP_002291275.1">
    <property type="nucleotide sequence ID" value="XM_002291239.1"/>
</dbReference>
<proteinExistence type="inferred from homology"/>
<evidence type="ECO:0000313" key="4">
    <source>
        <dbReference type="EMBL" id="EED91382.1"/>
    </source>
</evidence>
<dbReference type="AlphaFoldDB" id="B8C4T6"/>
<dbReference type="InterPro" id="IPR051091">
    <property type="entry name" value="O-Glucosyltr/Glycosyltrsf_90"/>
</dbReference>
<dbReference type="GeneID" id="7446571"/>
<dbReference type="InParanoid" id="B8C4T6"/>
<dbReference type="GO" id="GO:0016740">
    <property type="term" value="F:transferase activity"/>
    <property type="evidence" value="ECO:0007669"/>
    <property type="project" value="UniProtKB-KW"/>
</dbReference>
<accession>B8C4T6</accession>
<dbReference type="PaxDb" id="35128-Thaps23327"/>
<dbReference type="Proteomes" id="UP000001449">
    <property type="component" value="Chromosome 6"/>
</dbReference>
<organism evidence="4 5">
    <name type="scientific">Thalassiosira pseudonana</name>
    <name type="common">Marine diatom</name>
    <name type="synonym">Cyclotella nana</name>
    <dbReference type="NCBI Taxonomy" id="35128"/>
    <lineage>
        <taxon>Eukaryota</taxon>
        <taxon>Sar</taxon>
        <taxon>Stramenopiles</taxon>
        <taxon>Ochrophyta</taxon>
        <taxon>Bacillariophyta</taxon>
        <taxon>Coscinodiscophyceae</taxon>
        <taxon>Thalassiosirophycidae</taxon>
        <taxon>Thalassiosirales</taxon>
        <taxon>Thalassiosiraceae</taxon>
        <taxon>Thalassiosira</taxon>
    </lineage>
</organism>
<comment type="similarity">
    <text evidence="1">Belongs to the glycosyltransferase 90 family.</text>
</comment>
<dbReference type="KEGG" id="tps:THAPSDRAFT_23327"/>
<protein>
    <recommendedName>
        <fullName evidence="3">Glycosyl transferase CAP10 domain-containing protein</fullName>
    </recommendedName>
</protein>
<gene>
    <name evidence="4" type="ORF">THAPSDRAFT_23327</name>
</gene>
<keyword evidence="2" id="KW-0808">Transferase</keyword>
<evidence type="ECO:0000313" key="5">
    <source>
        <dbReference type="Proteomes" id="UP000001449"/>
    </source>
</evidence>
<dbReference type="OMA" id="CQDLQPR"/>
<evidence type="ECO:0000256" key="1">
    <source>
        <dbReference type="ARBA" id="ARBA00010118"/>
    </source>
</evidence>
<name>B8C4T6_THAPS</name>
<dbReference type="PANTHER" id="PTHR12203:SF35">
    <property type="entry name" value="PROTEIN O-GLUCOSYLTRANSFERASE 1"/>
    <property type="match status" value="1"/>
</dbReference>